<feature type="transmembrane region" description="Helical" evidence="1">
    <location>
        <begin position="7"/>
        <end position="27"/>
    </location>
</feature>
<reference evidence="2 3" key="1">
    <citation type="journal article" date="2013" name="Proc. Natl. Acad. Sci. U.S.A.">
        <title>Genome of an arbuscular mycorrhizal fungus provides insight into the oldest plant symbiosis.</title>
        <authorList>
            <person name="Tisserant E."/>
            <person name="Malbreil M."/>
            <person name="Kuo A."/>
            <person name="Kohler A."/>
            <person name="Symeonidi A."/>
            <person name="Balestrini R."/>
            <person name="Charron P."/>
            <person name="Duensing N."/>
            <person name="Frei Dit Frey N."/>
            <person name="Gianinazzi-Pearson V."/>
            <person name="Gilbert L.B."/>
            <person name="Handa Y."/>
            <person name="Herr J.R."/>
            <person name="Hijri M."/>
            <person name="Koul R."/>
            <person name="Kawaguchi M."/>
            <person name="Krajinski F."/>
            <person name="Lammers P.J."/>
            <person name="Masclaux F.G."/>
            <person name="Murat C."/>
            <person name="Morin E."/>
            <person name="Ndikumana S."/>
            <person name="Pagni M."/>
            <person name="Petitpierre D."/>
            <person name="Requena N."/>
            <person name="Rosikiewicz P."/>
            <person name="Riley R."/>
            <person name="Saito K."/>
            <person name="San Clemente H."/>
            <person name="Shapiro H."/>
            <person name="van Tuinen D."/>
            <person name="Becard G."/>
            <person name="Bonfante P."/>
            <person name="Paszkowski U."/>
            <person name="Shachar-Hill Y.Y."/>
            <person name="Tuskan G.A."/>
            <person name="Young P.W."/>
            <person name="Sanders I.R."/>
            <person name="Henrissat B."/>
            <person name="Rensing S.A."/>
            <person name="Grigoriev I.V."/>
            <person name="Corradi N."/>
            <person name="Roux C."/>
            <person name="Martin F."/>
        </authorList>
    </citation>
    <scope>NUCLEOTIDE SEQUENCE [LARGE SCALE GENOMIC DNA]</scope>
    <source>
        <strain evidence="2 3">DAOM 197198</strain>
    </source>
</reference>
<evidence type="ECO:0000313" key="3">
    <source>
        <dbReference type="Proteomes" id="UP000018888"/>
    </source>
</evidence>
<name>A0A2P4P3T0_RHIID</name>
<dbReference type="AlphaFoldDB" id="A0A2P4P3T0"/>
<proteinExistence type="predicted"/>
<dbReference type="EMBL" id="AUPC02000413">
    <property type="protein sequence ID" value="POG60038.1"/>
    <property type="molecule type" value="Genomic_DNA"/>
</dbReference>
<accession>A0A2P4P3T0</accession>
<comment type="caution">
    <text evidence="2">The sequence shown here is derived from an EMBL/GenBank/DDBJ whole genome shotgun (WGS) entry which is preliminary data.</text>
</comment>
<evidence type="ECO:0000256" key="1">
    <source>
        <dbReference type="SAM" id="Phobius"/>
    </source>
</evidence>
<reference evidence="2 3" key="2">
    <citation type="journal article" date="2018" name="New Phytol.">
        <title>High intraspecific genome diversity in the model arbuscular mycorrhizal symbiont Rhizophagus irregularis.</title>
        <authorList>
            <person name="Chen E.C.H."/>
            <person name="Morin E."/>
            <person name="Beaudet D."/>
            <person name="Noel J."/>
            <person name="Yildirir G."/>
            <person name="Ndikumana S."/>
            <person name="Charron P."/>
            <person name="St-Onge C."/>
            <person name="Giorgi J."/>
            <person name="Kruger M."/>
            <person name="Marton T."/>
            <person name="Ropars J."/>
            <person name="Grigoriev I.V."/>
            <person name="Hainaut M."/>
            <person name="Henrissat B."/>
            <person name="Roux C."/>
            <person name="Martin F."/>
            <person name="Corradi N."/>
        </authorList>
    </citation>
    <scope>NUCLEOTIDE SEQUENCE [LARGE SCALE GENOMIC DNA]</scope>
    <source>
        <strain evidence="2 3">DAOM 197198</strain>
    </source>
</reference>
<dbReference type="Proteomes" id="UP000018888">
    <property type="component" value="Unassembled WGS sequence"/>
</dbReference>
<organism evidence="2 3">
    <name type="scientific">Rhizophagus irregularis (strain DAOM 181602 / DAOM 197198 / MUCL 43194)</name>
    <name type="common">Arbuscular mycorrhizal fungus</name>
    <name type="synonym">Glomus intraradices</name>
    <dbReference type="NCBI Taxonomy" id="747089"/>
    <lineage>
        <taxon>Eukaryota</taxon>
        <taxon>Fungi</taxon>
        <taxon>Fungi incertae sedis</taxon>
        <taxon>Mucoromycota</taxon>
        <taxon>Glomeromycotina</taxon>
        <taxon>Glomeromycetes</taxon>
        <taxon>Glomerales</taxon>
        <taxon>Glomeraceae</taxon>
        <taxon>Rhizophagus</taxon>
    </lineage>
</organism>
<feature type="transmembrane region" description="Helical" evidence="1">
    <location>
        <begin position="33"/>
        <end position="51"/>
    </location>
</feature>
<keyword evidence="3" id="KW-1185">Reference proteome</keyword>
<evidence type="ECO:0000313" key="2">
    <source>
        <dbReference type="EMBL" id="POG60038.1"/>
    </source>
</evidence>
<protein>
    <submittedName>
        <fullName evidence="2">Uncharacterized protein</fullName>
    </submittedName>
</protein>
<keyword evidence="1" id="KW-1133">Transmembrane helix</keyword>
<keyword evidence="1" id="KW-0472">Membrane</keyword>
<keyword evidence="1" id="KW-0812">Transmembrane</keyword>
<gene>
    <name evidence="2" type="ORF">GLOIN_2v1716860</name>
</gene>
<sequence length="52" mass="6048">MITSSSINVYLFIISILTPFSPFLFAIKVLSSSQYVLLFIYFFICLSYFVSY</sequence>